<evidence type="ECO:0000313" key="2">
    <source>
        <dbReference type="Proteomes" id="UP000030655"/>
    </source>
</evidence>
<dbReference type="EMBL" id="KK365149">
    <property type="protein sequence ID" value="KCZ81137.1"/>
    <property type="molecule type" value="Genomic_DNA"/>
</dbReference>
<dbReference type="VEuPathDB" id="MicrosporidiaDB:H312_01429"/>
<name>A0A059F219_9MICR</name>
<gene>
    <name evidence="1" type="ORF">H312_01429</name>
</gene>
<reference evidence="1 2" key="2">
    <citation type="submission" date="2014-03" db="EMBL/GenBank/DDBJ databases">
        <title>The Genome Sequence of Anncaliia algerae insect isolate PRA339.</title>
        <authorList>
            <consortium name="The Broad Institute Genome Sequencing Platform"/>
            <consortium name="The Broad Institute Genome Sequencing Center for Infectious Disease"/>
            <person name="Cuomo C."/>
            <person name="Becnel J."/>
            <person name="Sanscrainte N."/>
            <person name="Walker B."/>
            <person name="Young S.K."/>
            <person name="Zeng Q."/>
            <person name="Gargeya S."/>
            <person name="Fitzgerald M."/>
            <person name="Haas B."/>
            <person name="Abouelleil A."/>
            <person name="Alvarado L."/>
            <person name="Arachchi H.M."/>
            <person name="Berlin A.M."/>
            <person name="Chapman S.B."/>
            <person name="Dewar J."/>
            <person name="Goldberg J."/>
            <person name="Griggs A."/>
            <person name="Gujja S."/>
            <person name="Hansen M."/>
            <person name="Howarth C."/>
            <person name="Imamovic A."/>
            <person name="Larimer J."/>
            <person name="McCowan C."/>
            <person name="Murphy C."/>
            <person name="Neiman D."/>
            <person name="Pearson M."/>
            <person name="Priest M."/>
            <person name="Roberts A."/>
            <person name="Saif S."/>
            <person name="Shea T."/>
            <person name="Sisk P."/>
            <person name="Sykes S."/>
            <person name="Wortman J."/>
            <person name="Nusbaum C."/>
            <person name="Birren B."/>
        </authorList>
    </citation>
    <scope>NUCLEOTIDE SEQUENCE [LARGE SCALE GENOMIC DNA]</scope>
    <source>
        <strain evidence="1 2">PRA339</strain>
    </source>
</reference>
<proteinExistence type="predicted"/>
<dbReference type="OrthoDB" id="2188716at2759"/>
<organism evidence="1 2">
    <name type="scientific">Anncaliia algerae PRA339</name>
    <dbReference type="NCBI Taxonomy" id="1288291"/>
    <lineage>
        <taxon>Eukaryota</taxon>
        <taxon>Fungi</taxon>
        <taxon>Fungi incertae sedis</taxon>
        <taxon>Microsporidia</taxon>
        <taxon>Tubulinosematoidea</taxon>
        <taxon>Tubulinosematidae</taxon>
        <taxon>Anncaliia</taxon>
    </lineage>
</organism>
<accession>A0A059F219</accession>
<sequence length="215" mass="25897">MKEKLDLVEEINNHKQYSTLELRSEETKKNKRIDRILEINNSMIHKGLVNNYLINHKFINKVSLEKKVFIILFHLFLKSNEIIQLINLIKLYPGKRTELLKYNMNEFSYTKDINYNKIIYDEVYKYISNYLAVNYNLEEYYSLLGCSKPECVAVFTLLKEYNIESMFNICKLHFICSLDEIYSVYNKFKRSTQKKRKQTDKLTLKKVFKNLIKKL</sequence>
<dbReference type="Proteomes" id="UP000030655">
    <property type="component" value="Unassembled WGS sequence"/>
</dbReference>
<dbReference type="HOGENOM" id="CLU_1282944_0_0_1"/>
<dbReference type="AlphaFoldDB" id="A0A059F219"/>
<keyword evidence="2" id="KW-1185">Reference proteome</keyword>
<reference evidence="2" key="1">
    <citation type="submission" date="2013-02" db="EMBL/GenBank/DDBJ databases">
        <authorList>
            <consortium name="The Broad Institute Genome Sequencing Platform"/>
            <person name="Cuomo C."/>
            <person name="Becnel J."/>
            <person name="Sanscrainte N."/>
            <person name="Walker B."/>
            <person name="Young S.K."/>
            <person name="Zeng Q."/>
            <person name="Gargeya S."/>
            <person name="Fitzgerald M."/>
            <person name="Haas B."/>
            <person name="Abouelleil A."/>
            <person name="Alvarado L."/>
            <person name="Arachchi H.M."/>
            <person name="Berlin A.M."/>
            <person name="Chapman S.B."/>
            <person name="Dewar J."/>
            <person name="Goldberg J."/>
            <person name="Griggs A."/>
            <person name="Gujja S."/>
            <person name="Hansen M."/>
            <person name="Howarth C."/>
            <person name="Imamovic A."/>
            <person name="Larimer J."/>
            <person name="McCowan C."/>
            <person name="Murphy C."/>
            <person name="Neiman D."/>
            <person name="Pearson M."/>
            <person name="Priest M."/>
            <person name="Roberts A."/>
            <person name="Saif S."/>
            <person name="Shea T."/>
            <person name="Sisk P."/>
            <person name="Sykes S."/>
            <person name="Wortman J."/>
            <person name="Nusbaum C."/>
            <person name="Birren B."/>
        </authorList>
    </citation>
    <scope>NUCLEOTIDE SEQUENCE [LARGE SCALE GENOMIC DNA]</scope>
    <source>
        <strain evidence="2">PRA339</strain>
    </source>
</reference>
<evidence type="ECO:0000313" key="1">
    <source>
        <dbReference type="EMBL" id="KCZ81137.1"/>
    </source>
</evidence>
<protein>
    <submittedName>
        <fullName evidence="1">Uncharacterized protein</fullName>
    </submittedName>
</protein>